<dbReference type="AlphaFoldDB" id="A0A0T9TNQ2"/>
<feature type="transmembrane region" description="Helical" evidence="1">
    <location>
        <begin position="92"/>
        <end position="114"/>
    </location>
</feature>
<keyword evidence="1" id="KW-0812">Transmembrane</keyword>
<dbReference type="Pfam" id="PF06836">
    <property type="entry name" value="DUF1240"/>
    <property type="match status" value="1"/>
</dbReference>
<keyword evidence="1" id="KW-1133">Transmembrane helix</keyword>
<proteinExistence type="predicted"/>
<feature type="transmembrane region" description="Helical" evidence="1">
    <location>
        <begin position="20"/>
        <end position="38"/>
    </location>
</feature>
<dbReference type="RefSeq" id="WP_049596063.1">
    <property type="nucleotide sequence ID" value="NZ_CABHQE010000055.1"/>
</dbReference>
<evidence type="ECO:0000256" key="1">
    <source>
        <dbReference type="SAM" id="Phobius"/>
    </source>
</evidence>
<feature type="transmembrane region" description="Helical" evidence="1">
    <location>
        <begin position="58"/>
        <end position="80"/>
    </location>
</feature>
<gene>
    <name evidence="2" type="ORF">ERS137965_01516</name>
</gene>
<reference evidence="2 3" key="1">
    <citation type="submission" date="2015-03" db="EMBL/GenBank/DDBJ databases">
        <authorList>
            <person name="Murphy D."/>
        </authorList>
    </citation>
    <scope>NUCLEOTIDE SEQUENCE [LARGE SCALE GENOMIC DNA]</scope>
    <source>
        <strain evidence="2 3">IP06005</strain>
    </source>
</reference>
<evidence type="ECO:0000313" key="2">
    <source>
        <dbReference type="EMBL" id="CNK93690.1"/>
    </source>
</evidence>
<dbReference type="InterPro" id="IPR010665">
    <property type="entry name" value="DUF1240"/>
</dbReference>
<accession>A0A0T9TNQ2</accession>
<organism evidence="2 3">
    <name type="scientific">Yersinia aldovae</name>
    <dbReference type="NCBI Taxonomy" id="29483"/>
    <lineage>
        <taxon>Bacteria</taxon>
        <taxon>Pseudomonadati</taxon>
        <taxon>Pseudomonadota</taxon>
        <taxon>Gammaproteobacteria</taxon>
        <taxon>Enterobacterales</taxon>
        <taxon>Yersiniaceae</taxon>
        <taxon>Yersinia</taxon>
    </lineage>
</organism>
<keyword evidence="1" id="KW-0472">Membrane</keyword>
<sequence length="161" mass="18654">MKNKKYQMDEKQTIGNKFSLIFSCFIGFLGLYMVPYALKNEILPYLSYPDMVSFYRLANYTVGGVFISLMIVVMSVYLLITGRGNLTKLKGYMLASGYITVFLLILVTIFNFYFTTTLYNKGYGTCWKKSLYSPMLFVKDARMCEKMGTQVLRKPRLTQQK</sequence>
<dbReference type="EMBL" id="CQEJ01000007">
    <property type="protein sequence ID" value="CNK93690.1"/>
    <property type="molecule type" value="Genomic_DNA"/>
</dbReference>
<name>A0A0T9TNQ2_YERAL</name>
<dbReference type="Proteomes" id="UP000041595">
    <property type="component" value="Unassembled WGS sequence"/>
</dbReference>
<protein>
    <submittedName>
        <fullName evidence="2">Protein of uncharacterized function (DUF1240)</fullName>
    </submittedName>
</protein>
<evidence type="ECO:0000313" key="3">
    <source>
        <dbReference type="Proteomes" id="UP000041595"/>
    </source>
</evidence>